<dbReference type="EMBL" id="JBHUMQ010000033">
    <property type="protein sequence ID" value="MFD2694860.1"/>
    <property type="molecule type" value="Genomic_DNA"/>
</dbReference>
<comment type="caution">
    <text evidence="1">The sequence shown here is derived from an EMBL/GenBank/DDBJ whole genome shotgun (WGS) entry which is preliminary data.</text>
</comment>
<evidence type="ECO:0000313" key="1">
    <source>
        <dbReference type="EMBL" id="MFD2694860.1"/>
    </source>
</evidence>
<proteinExistence type="predicted"/>
<dbReference type="RefSeq" id="WP_253062660.1">
    <property type="nucleotide sequence ID" value="NZ_JAMXWM010000015.1"/>
</dbReference>
<dbReference type="InterPro" id="IPR058600">
    <property type="entry name" value="YhjD-like"/>
</dbReference>
<protein>
    <submittedName>
        <fullName evidence="1">Uncharacterized protein</fullName>
    </submittedName>
</protein>
<dbReference type="Proteomes" id="UP001597399">
    <property type="component" value="Unassembled WGS sequence"/>
</dbReference>
<name>A0ABW5S5Z0_9BACL</name>
<accession>A0ABW5S5Z0</accession>
<evidence type="ECO:0000313" key="2">
    <source>
        <dbReference type="Proteomes" id="UP001597399"/>
    </source>
</evidence>
<dbReference type="Pfam" id="PF26325">
    <property type="entry name" value="YhjD"/>
    <property type="match status" value="1"/>
</dbReference>
<sequence length="121" mass="14716">MNGYQRFLPASEMTEKETKIVAEYMLLPLIRTSFEHDRKIIAHADVKFKTIYLELLDAVITQVTLDLRRNKQEIFSNHIRMTRRGWFNYEVYVRGRLFEFVYQKSLAMDWIYERVRGYLKL</sequence>
<organism evidence="1 2">
    <name type="scientific">Sporolactobacillus shoreicorticis</name>
    <dbReference type="NCBI Taxonomy" id="1923877"/>
    <lineage>
        <taxon>Bacteria</taxon>
        <taxon>Bacillati</taxon>
        <taxon>Bacillota</taxon>
        <taxon>Bacilli</taxon>
        <taxon>Bacillales</taxon>
        <taxon>Sporolactobacillaceae</taxon>
        <taxon>Sporolactobacillus</taxon>
    </lineage>
</organism>
<keyword evidence="2" id="KW-1185">Reference proteome</keyword>
<gene>
    <name evidence="1" type="ORF">ACFSUE_14680</name>
</gene>
<reference evidence="2" key="1">
    <citation type="journal article" date="2019" name="Int. J. Syst. Evol. Microbiol.">
        <title>The Global Catalogue of Microorganisms (GCM) 10K type strain sequencing project: providing services to taxonomists for standard genome sequencing and annotation.</title>
        <authorList>
            <consortium name="The Broad Institute Genomics Platform"/>
            <consortium name="The Broad Institute Genome Sequencing Center for Infectious Disease"/>
            <person name="Wu L."/>
            <person name="Ma J."/>
        </authorList>
    </citation>
    <scope>NUCLEOTIDE SEQUENCE [LARGE SCALE GENOMIC DNA]</scope>
    <source>
        <strain evidence="2">TISTR 2466</strain>
    </source>
</reference>